<dbReference type="Pfam" id="PF01476">
    <property type="entry name" value="LysM"/>
    <property type="match status" value="2"/>
</dbReference>
<feature type="active site" description="Proton donor/acceptor" evidence="7">
    <location>
        <position position="366"/>
    </location>
</feature>
<dbReference type="Gene3D" id="3.10.350.10">
    <property type="entry name" value="LysM domain"/>
    <property type="match status" value="2"/>
</dbReference>
<dbReference type="SUPFAM" id="SSF53187">
    <property type="entry name" value="Zn-dependent exopeptidases"/>
    <property type="match status" value="1"/>
</dbReference>
<reference evidence="10 11" key="1">
    <citation type="submission" date="2023-07" db="EMBL/GenBank/DDBJ databases">
        <title>Genomic Encyclopedia of Type Strains, Phase IV (KMG-IV): sequencing the most valuable type-strain genomes for metagenomic binning, comparative biology and taxonomic classification.</title>
        <authorList>
            <person name="Goeker M."/>
        </authorList>
    </citation>
    <scope>NUCLEOTIDE SEQUENCE [LARGE SCALE GENOMIC DNA]</scope>
    <source>
        <strain evidence="10 11">DSM 12751</strain>
    </source>
</reference>
<feature type="domain" description="LysM" evidence="8">
    <location>
        <begin position="1"/>
        <end position="45"/>
    </location>
</feature>
<sequence length="396" mass="44591">MKVKIRLGDSFWQLSQLFNIPLVLLLDSNRNVNPNSLQIGQEINIPGFVSVNVQIRPGDSFWRIAIERGISVELLYALNPTVNPNQLRPGQIIQAPLRVTWMVVEGNRNYTYEAFIQDINRLIGVYPFIRLNIVGNSVMGKNLYELRLGRGTKKVHANGSFHAQEWITTPVIMRFLNAYALSLTNQQPIRGLYTLPLYNATDLSLVPMVNPDGVNLVIQGANAAGAYRDSVLAINGGRTDFSPWKANIRGVDLNNQYPAKWQTEANRKPKQPAPADFPGTAPLTEPESIAMANLTRTRAFDRALAFHTQGKVIYWGFEGLEPPESETLVNEFSRVSGYTPIRYIDSFAGYKDWFIQDFRRPGFTVELGLGRNPLPLTQFNEIYEESLGILLASLYM</sequence>
<feature type="domain" description="LysM" evidence="8">
    <location>
        <begin position="51"/>
        <end position="95"/>
    </location>
</feature>
<keyword evidence="11" id="KW-1185">Reference proteome</keyword>
<evidence type="ECO:0000256" key="5">
    <source>
        <dbReference type="ARBA" id="ARBA00022833"/>
    </source>
</evidence>
<dbReference type="GO" id="GO:0016787">
    <property type="term" value="F:hydrolase activity"/>
    <property type="evidence" value="ECO:0007669"/>
    <property type="project" value="UniProtKB-KW"/>
</dbReference>
<evidence type="ECO:0000259" key="9">
    <source>
        <dbReference type="PROSITE" id="PS52035"/>
    </source>
</evidence>
<evidence type="ECO:0000313" key="10">
    <source>
        <dbReference type="EMBL" id="MDQ0165809.1"/>
    </source>
</evidence>
<dbReference type="InterPro" id="IPR000834">
    <property type="entry name" value="Peptidase_M14"/>
</dbReference>
<dbReference type="EMBL" id="JAUSTY010000006">
    <property type="protein sequence ID" value="MDQ0165809.1"/>
    <property type="molecule type" value="Genomic_DNA"/>
</dbReference>
<evidence type="ECO:0000256" key="6">
    <source>
        <dbReference type="ARBA" id="ARBA00023049"/>
    </source>
</evidence>
<dbReference type="PANTHER" id="PTHR11705:SF143">
    <property type="entry name" value="SLL0236 PROTEIN"/>
    <property type="match status" value="1"/>
</dbReference>
<dbReference type="Pfam" id="PF00246">
    <property type="entry name" value="Peptidase_M14"/>
    <property type="match status" value="1"/>
</dbReference>
<proteinExistence type="inferred from homology"/>
<dbReference type="PROSITE" id="PS51782">
    <property type="entry name" value="LYSM"/>
    <property type="match status" value="2"/>
</dbReference>
<keyword evidence="3" id="KW-0645">Protease</keyword>
<comment type="similarity">
    <text evidence="2 7">Belongs to the peptidase M14 family.</text>
</comment>
<evidence type="ECO:0000259" key="8">
    <source>
        <dbReference type="PROSITE" id="PS51782"/>
    </source>
</evidence>
<evidence type="ECO:0000256" key="7">
    <source>
        <dbReference type="PROSITE-ProRule" id="PRU01379"/>
    </source>
</evidence>
<keyword evidence="4 10" id="KW-0378">Hydrolase</keyword>
<evidence type="ECO:0000256" key="1">
    <source>
        <dbReference type="ARBA" id="ARBA00001947"/>
    </source>
</evidence>
<protein>
    <submittedName>
        <fullName evidence="10">G-D-glutamyl-meso-diaminopimelate peptidase</fullName>
        <ecNumber evidence="10">3.4.19.11</ecNumber>
    </submittedName>
</protein>
<dbReference type="CDD" id="cd00118">
    <property type="entry name" value="LysM"/>
    <property type="match status" value="2"/>
</dbReference>
<evidence type="ECO:0000256" key="2">
    <source>
        <dbReference type="ARBA" id="ARBA00005988"/>
    </source>
</evidence>
<dbReference type="InterPro" id="IPR018392">
    <property type="entry name" value="LysM"/>
</dbReference>
<comment type="cofactor">
    <cofactor evidence="1">
        <name>Zn(2+)</name>
        <dbReference type="ChEBI" id="CHEBI:29105"/>
    </cofactor>
</comment>
<dbReference type="SMART" id="SM00631">
    <property type="entry name" value="Zn_pept"/>
    <property type="match status" value="1"/>
</dbReference>
<dbReference type="CDD" id="cd06229">
    <property type="entry name" value="M14_Endopeptidase_I"/>
    <property type="match status" value="1"/>
</dbReference>
<dbReference type="PANTHER" id="PTHR11705">
    <property type="entry name" value="PROTEASE FAMILY M14 CARBOXYPEPTIDASE A,B"/>
    <property type="match status" value="1"/>
</dbReference>
<name>A0ABT9VXW0_9BACI</name>
<dbReference type="EC" id="3.4.19.11" evidence="10"/>
<evidence type="ECO:0000256" key="4">
    <source>
        <dbReference type="ARBA" id="ARBA00022801"/>
    </source>
</evidence>
<organism evidence="10 11">
    <name type="scientific">Caldalkalibacillus horti</name>
    <dbReference type="NCBI Taxonomy" id="77523"/>
    <lineage>
        <taxon>Bacteria</taxon>
        <taxon>Bacillati</taxon>
        <taxon>Bacillota</taxon>
        <taxon>Bacilli</taxon>
        <taxon>Bacillales</taxon>
        <taxon>Bacillaceae</taxon>
        <taxon>Caldalkalibacillus</taxon>
    </lineage>
</organism>
<dbReference type="Gene3D" id="3.40.630.10">
    <property type="entry name" value="Zn peptidases"/>
    <property type="match status" value="1"/>
</dbReference>
<keyword evidence="5" id="KW-0862">Zinc</keyword>
<evidence type="ECO:0000256" key="3">
    <source>
        <dbReference type="ARBA" id="ARBA00022670"/>
    </source>
</evidence>
<dbReference type="SUPFAM" id="SSF54106">
    <property type="entry name" value="LysM domain"/>
    <property type="match status" value="1"/>
</dbReference>
<evidence type="ECO:0000313" key="11">
    <source>
        <dbReference type="Proteomes" id="UP001235840"/>
    </source>
</evidence>
<feature type="domain" description="Peptidase M14" evidence="9">
    <location>
        <begin position="108"/>
        <end position="394"/>
    </location>
</feature>
<gene>
    <name evidence="10" type="ORF">J2S11_001710</name>
</gene>
<dbReference type="InterPro" id="IPR034274">
    <property type="entry name" value="ENP1_M14_CPD"/>
</dbReference>
<dbReference type="PROSITE" id="PS52035">
    <property type="entry name" value="PEPTIDASE_M14"/>
    <property type="match status" value="1"/>
</dbReference>
<keyword evidence="6" id="KW-0482">Metalloprotease</keyword>
<dbReference type="Proteomes" id="UP001235840">
    <property type="component" value="Unassembled WGS sequence"/>
</dbReference>
<dbReference type="SMART" id="SM00257">
    <property type="entry name" value="LysM"/>
    <property type="match status" value="2"/>
</dbReference>
<accession>A0ABT9VXW0</accession>
<dbReference type="RefSeq" id="WP_307393379.1">
    <property type="nucleotide sequence ID" value="NZ_BAAADK010000032.1"/>
</dbReference>
<dbReference type="InterPro" id="IPR036779">
    <property type="entry name" value="LysM_dom_sf"/>
</dbReference>
<comment type="caution">
    <text evidence="10">The sequence shown here is derived from an EMBL/GenBank/DDBJ whole genome shotgun (WGS) entry which is preliminary data.</text>
</comment>